<dbReference type="EMBL" id="UOFJ01000227">
    <property type="protein sequence ID" value="VAW66620.1"/>
    <property type="molecule type" value="Genomic_DNA"/>
</dbReference>
<evidence type="ECO:0000313" key="1">
    <source>
        <dbReference type="EMBL" id="VAW66620.1"/>
    </source>
</evidence>
<dbReference type="AlphaFoldDB" id="A0A3B0XPJ0"/>
<sequence>MLNRVSNYNKYFALLIKVIIFSSLSRTPIILNNLPGYCVVN</sequence>
<protein>
    <submittedName>
        <fullName evidence="1">Uncharacterized protein</fullName>
    </submittedName>
</protein>
<name>A0A3B0XPJ0_9ZZZZ</name>
<gene>
    <name evidence="1" type="ORF">MNBD_GAMMA10-3272</name>
</gene>
<organism evidence="1">
    <name type="scientific">hydrothermal vent metagenome</name>
    <dbReference type="NCBI Taxonomy" id="652676"/>
    <lineage>
        <taxon>unclassified sequences</taxon>
        <taxon>metagenomes</taxon>
        <taxon>ecological metagenomes</taxon>
    </lineage>
</organism>
<accession>A0A3B0XPJ0</accession>
<reference evidence="1" key="1">
    <citation type="submission" date="2018-06" db="EMBL/GenBank/DDBJ databases">
        <authorList>
            <person name="Zhirakovskaya E."/>
        </authorList>
    </citation>
    <scope>NUCLEOTIDE SEQUENCE</scope>
</reference>
<proteinExistence type="predicted"/>